<gene>
    <name evidence="1" type="ORF">GCM10025790_01050</name>
</gene>
<proteinExistence type="predicted"/>
<name>A0ABP9FPG8_9MICC</name>
<reference evidence="2" key="1">
    <citation type="journal article" date="2019" name="Int. J. Syst. Evol. Microbiol.">
        <title>The Global Catalogue of Microorganisms (GCM) 10K type strain sequencing project: providing services to taxonomists for standard genome sequencing and annotation.</title>
        <authorList>
            <consortium name="The Broad Institute Genomics Platform"/>
            <consortium name="The Broad Institute Genome Sequencing Center for Infectious Disease"/>
            <person name="Wu L."/>
            <person name="Ma J."/>
        </authorList>
    </citation>
    <scope>NUCLEOTIDE SEQUENCE [LARGE SCALE GENOMIC DNA]</scope>
    <source>
        <strain evidence="2">JCM 19129</strain>
    </source>
</reference>
<keyword evidence="2" id="KW-1185">Reference proteome</keyword>
<dbReference type="SUPFAM" id="SSF52980">
    <property type="entry name" value="Restriction endonuclease-like"/>
    <property type="match status" value="1"/>
</dbReference>
<comment type="caution">
    <text evidence="1">The sequence shown here is derived from an EMBL/GenBank/DDBJ whole genome shotgun (WGS) entry which is preliminary data.</text>
</comment>
<dbReference type="EMBL" id="BAABLW010000001">
    <property type="protein sequence ID" value="GAA4910745.1"/>
    <property type="molecule type" value="Genomic_DNA"/>
</dbReference>
<protein>
    <recommendedName>
        <fullName evidence="3">DUF559 domain-containing protein</fullName>
    </recommendedName>
</protein>
<dbReference type="Proteomes" id="UP001500368">
    <property type="component" value="Unassembled WGS sequence"/>
</dbReference>
<evidence type="ECO:0000313" key="2">
    <source>
        <dbReference type="Proteomes" id="UP001500368"/>
    </source>
</evidence>
<dbReference type="Gene3D" id="3.40.960.10">
    <property type="entry name" value="VSR Endonuclease"/>
    <property type="match status" value="1"/>
</dbReference>
<evidence type="ECO:0000313" key="1">
    <source>
        <dbReference type="EMBL" id="GAA4910745.1"/>
    </source>
</evidence>
<accession>A0ABP9FPG8</accession>
<sequence>MLQALILADIAVRPGRTEFGETTGSLTLLSDLRDAAKARGRANGAKTVRTASLLASPGADSPQETTLRYYMYEANLPEPQVNVWLLDEHGRRIVQPDLSVEKYRLAIQYEGQSVHSDPEQVLRDVRRQERTEALGWVELRITKEHMRHSGAGAIAKITRALRKQGWRS</sequence>
<organism evidence="1 2">
    <name type="scientific">Nesterenkonia rhizosphaerae</name>
    <dbReference type="NCBI Taxonomy" id="1348272"/>
    <lineage>
        <taxon>Bacteria</taxon>
        <taxon>Bacillati</taxon>
        <taxon>Actinomycetota</taxon>
        <taxon>Actinomycetes</taxon>
        <taxon>Micrococcales</taxon>
        <taxon>Micrococcaceae</taxon>
        <taxon>Nesterenkonia</taxon>
    </lineage>
</organism>
<evidence type="ECO:0008006" key="3">
    <source>
        <dbReference type="Google" id="ProtNLM"/>
    </source>
</evidence>
<dbReference type="InterPro" id="IPR011335">
    <property type="entry name" value="Restrct_endonuc-II-like"/>
</dbReference>